<dbReference type="eggNOG" id="KOG1319">
    <property type="taxonomic scope" value="Eukaryota"/>
</dbReference>
<comment type="subunit">
    <text evidence="12">Efficient DNA binding requires dimerization with another bHLH protein. Binds DNA as a heterodimer with MAD1, MAD4, MNT, WBSCR14 and MLXIP. Can also bind DNA as a homodimer.</text>
</comment>
<feature type="region of interest" description="Disordered" evidence="17">
    <location>
        <begin position="100"/>
        <end position="144"/>
    </location>
</feature>
<keyword evidence="4" id="KW-0678">Repressor</keyword>
<evidence type="ECO:0000313" key="20">
    <source>
        <dbReference type="Proteomes" id="UP000007267"/>
    </source>
</evidence>
<keyword evidence="20" id="KW-1185">Reference proteome</keyword>
<keyword evidence="7" id="KW-0238">DNA-binding</keyword>
<dbReference type="Proteomes" id="UP000007267">
    <property type="component" value="Unassembled WGS sequence"/>
</dbReference>
<evidence type="ECO:0000259" key="18">
    <source>
        <dbReference type="PROSITE" id="PS50888"/>
    </source>
</evidence>
<feature type="compositionally biased region" description="Polar residues" evidence="17">
    <location>
        <begin position="100"/>
        <end position="110"/>
    </location>
</feature>
<dbReference type="Pfam" id="PF00010">
    <property type="entry name" value="HLH"/>
    <property type="match status" value="1"/>
</dbReference>
<dbReference type="AlphaFoldDB" id="K7GAR6"/>
<dbReference type="OMA" id="GYETMLQ"/>
<dbReference type="GO" id="GO:0005654">
    <property type="term" value="C:nucleoplasm"/>
    <property type="evidence" value="ECO:0007669"/>
    <property type="project" value="Ensembl"/>
</dbReference>
<dbReference type="GeneTree" id="ENSGT00940000157377"/>
<evidence type="ECO:0000256" key="17">
    <source>
        <dbReference type="SAM" id="MobiDB-lite"/>
    </source>
</evidence>
<proteinExistence type="predicted"/>
<dbReference type="GO" id="GO:0031965">
    <property type="term" value="C:nuclear membrane"/>
    <property type="evidence" value="ECO:0007669"/>
    <property type="project" value="Ensembl"/>
</dbReference>
<dbReference type="STRING" id="13735.ENSPSIP00000017377"/>
<dbReference type="Gene3D" id="4.10.280.10">
    <property type="entry name" value="Helix-loop-helix DNA-binding domain"/>
    <property type="match status" value="1"/>
</dbReference>
<dbReference type="CDD" id="cd19687">
    <property type="entry name" value="bHLHzip_Mlx"/>
    <property type="match status" value="1"/>
</dbReference>
<evidence type="ECO:0000256" key="15">
    <source>
        <dbReference type="ARBA" id="ARBA00079081"/>
    </source>
</evidence>
<dbReference type="GO" id="GO:0061629">
    <property type="term" value="F:RNA polymerase II-specific DNA-binding transcription factor binding"/>
    <property type="evidence" value="ECO:0007669"/>
    <property type="project" value="Ensembl"/>
</dbReference>
<reference evidence="20" key="1">
    <citation type="submission" date="2011-10" db="EMBL/GenBank/DDBJ databases">
        <authorList>
            <consortium name="Soft-shell Turtle Genome Consortium"/>
        </authorList>
    </citation>
    <scope>NUCLEOTIDE SEQUENCE [LARGE SCALE GENOMIC DNA]</scope>
    <source>
        <strain evidence="20">Daiwa-1</strain>
    </source>
</reference>
<dbReference type="GO" id="GO:0042803">
    <property type="term" value="F:protein homodimerization activity"/>
    <property type="evidence" value="ECO:0007669"/>
    <property type="project" value="Ensembl"/>
</dbReference>
<keyword evidence="10" id="KW-0539">Nucleus</keyword>
<evidence type="ECO:0000256" key="11">
    <source>
        <dbReference type="ARBA" id="ARBA00053727"/>
    </source>
</evidence>
<dbReference type="PROSITE" id="PS50888">
    <property type="entry name" value="BHLH"/>
    <property type="match status" value="1"/>
</dbReference>
<evidence type="ECO:0000256" key="13">
    <source>
        <dbReference type="ARBA" id="ARBA00071251"/>
    </source>
</evidence>
<reference evidence="20" key="2">
    <citation type="journal article" date="2013" name="Nat. Genet.">
        <title>The draft genomes of soft-shell turtle and green sea turtle yield insights into the development and evolution of the turtle-specific body plan.</title>
        <authorList>
            <person name="Wang Z."/>
            <person name="Pascual-Anaya J."/>
            <person name="Zadissa A."/>
            <person name="Li W."/>
            <person name="Niimura Y."/>
            <person name="Huang Z."/>
            <person name="Li C."/>
            <person name="White S."/>
            <person name="Xiong Z."/>
            <person name="Fang D."/>
            <person name="Wang B."/>
            <person name="Ming Y."/>
            <person name="Chen Y."/>
            <person name="Zheng Y."/>
            <person name="Kuraku S."/>
            <person name="Pignatelli M."/>
            <person name="Herrero J."/>
            <person name="Beal K."/>
            <person name="Nozawa M."/>
            <person name="Li Q."/>
            <person name="Wang J."/>
            <person name="Zhang H."/>
            <person name="Yu L."/>
            <person name="Shigenobu S."/>
            <person name="Wang J."/>
            <person name="Liu J."/>
            <person name="Flicek P."/>
            <person name="Searle S."/>
            <person name="Wang J."/>
            <person name="Kuratani S."/>
            <person name="Yin Y."/>
            <person name="Aken B."/>
            <person name="Zhang G."/>
            <person name="Irie N."/>
        </authorList>
    </citation>
    <scope>NUCLEOTIDE SEQUENCE [LARGE SCALE GENOMIC DNA]</scope>
    <source>
        <strain evidence="20">Daiwa-1</strain>
    </source>
</reference>
<sequence>MRAEPWGYAHHTPWAAASLGPWWCCRGRGRGRASLASGQEGAVPGQGGSPPSQGPMGLAIRSPRPAPPQVESAYSDSGLDASFFVESTRKGSIVSRANSIGSTSASSVPNTDDEDSDYRQETYKESYKDRRRRAHTQAEQKRRDAIKKGYDDLQAIVPTCQQQDFSIGSQKLSKAIVLQKTIDYIQFLHKEKKKQEEDVSTLRKDVTALKIMKVNYEQIVKAHQDNPNEGKDQVSDQVKFNVFQGIMDSLFQSFNASISVASFQELSACVFSWIEEHCKPQTLRDIVLGVLHQLKNQLY</sequence>
<dbReference type="GO" id="GO:0045944">
    <property type="term" value="P:positive regulation of transcription by RNA polymerase II"/>
    <property type="evidence" value="ECO:0007669"/>
    <property type="project" value="Ensembl"/>
</dbReference>
<dbReference type="FunFam" id="4.10.280.10:FF:000037">
    <property type="entry name" value="max-like protein X isoform X2"/>
    <property type="match status" value="1"/>
</dbReference>
<keyword evidence="5" id="KW-0597">Phosphoprotein</keyword>
<evidence type="ECO:0000256" key="8">
    <source>
        <dbReference type="ARBA" id="ARBA00023159"/>
    </source>
</evidence>
<feature type="compositionally biased region" description="Basic and acidic residues" evidence="17">
    <location>
        <begin position="117"/>
        <end position="128"/>
    </location>
</feature>
<evidence type="ECO:0000256" key="7">
    <source>
        <dbReference type="ARBA" id="ARBA00023125"/>
    </source>
</evidence>
<name>K7GAR6_PELSI</name>
<dbReference type="PANTHER" id="PTHR15741">
    <property type="entry name" value="BASIC HELIX-LOOP-HELIX ZIP TRANSCRIPTION FACTOR"/>
    <property type="match status" value="1"/>
</dbReference>
<dbReference type="PANTHER" id="PTHR15741:SF25">
    <property type="entry name" value="MAX-LIKE PROTEIN X"/>
    <property type="match status" value="1"/>
</dbReference>
<dbReference type="GO" id="GO:0046982">
    <property type="term" value="F:protein heterodimerization activity"/>
    <property type="evidence" value="ECO:0007669"/>
    <property type="project" value="Ensembl"/>
</dbReference>
<reference evidence="19" key="4">
    <citation type="submission" date="2025-09" db="UniProtKB">
        <authorList>
            <consortium name="Ensembl"/>
        </authorList>
    </citation>
    <scope>IDENTIFICATION</scope>
</reference>
<dbReference type="Ensembl" id="ENSPSIT00000017456.1">
    <property type="protein sequence ID" value="ENSPSIP00000017377.1"/>
    <property type="gene ID" value="ENSPSIG00000015412.1"/>
</dbReference>
<evidence type="ECO:0000256" key="1">
    <source>
        <dbReference type="ARBA" id="ARBA00004123"/>
    </source>
</evidence>
<dbReference type="HOGENOM" id="CLU_083204_0_0_1"/>
<dbReference type="InterPro" id="IPR052207">
    <property type="entry name" value="Max-like/E-box_TFs"/>
</dbReference>
<keyword evidence="6" id="KW-0805">Transcription regulation</keyword>
<dbReference type="SUPFAM" id="SSF47459">
    <property type="entry name" value="HLH, helix-loop-helix DNA-binding domain"/>
    <property type="match status" value="1"/>
</dbReference>
<feature type="region of interest" description="Disordered" evidence="17">
    <location>
        <begin position="33"/>
        <end position="74"/>
    </location>
</feature>
<dbReference type="GO" id="GO:0005829">
    <property type="term" value="C:cytosol"/>
    <property type="evidence" value="ECO:0007669"/>
    <property type="project" value="Ensembl"/>
</dbReference>
<evidence type="ECO:0000256" key="4">
    <source>
        <dbReference type="ARBA" id="ARBA00022491"/>
    </source>
</evidence>
<evidence type="ECO:0000256" key="14">
    <source>
        <dbReference type="ARBA" id="ARBA00076041"/>
    </source>
</evidence>
<evidence type="ECO:0000256" key="2">
    <source>
        <dbReference type="ARBA" id="ARBA00004496"/>
    </source>
</evidence>
<gene>
    <name evidence="19" type="primary">MLX</name>
</gene>
<evidence type="ECO:0000256" key="5">
    <source>
        <dbReference type="ARBA" id="ARBA00022553"/>
    </source>
</evidence>
<evidence type="ECO:0000256" key="3">
    <source>
        <dbReference type="ARBA" id="ARBA00022490"/>
    </source>
</evidence>
<dbReference type="GO" id="GO:0001227">
    <property type="term" value="F:DNA-binding transcription repressor activity, RNA polymerase II-specific"/>
    <property type="evidence" value="ECO:0007669"/>
    <property type="project" value="Ensembl"/>
</dbReference>
<evidence type="ECO:0000256" key="6">
    <source>
        <dbReference type="ARBA" id="ARBA00023015"/>
    </source>
</evidence>
<dbReference type="InterPro" id="IPR011598">
    <property type="entry name" value="bHLH_dom"/>
</dbReference>
<evidence type="ECO:0000256" key="12">
    <source>
        <dbReference type="ARBA" id="ARBA00065416"/>
    </source>
</evidence>
<evidence type="ECO:0000256" key="16">
    <source>
        <dbReference type="ARBA" id="ARBA00082933"/>
    </source>
</evidence>
<dbReference type="EMBL" id="AGCU01104573">
    <property type="status" value="NOT_ANNOTATED_CDS"/>
    <property type="molecule type" value="Genomic_DNA"/>
</dbReference>
<feature type="domain" description="BHLH" evidence="18">
    <location>
        <begin position="130"/>
        <end position="188"/>
    </location>
</feature>
<keyword evidence="9" id="KW-0804">Transcription</keyword>
<evidence type="ECO:0000313" key="19">
    <source>
        <dbReference type="Ensembl" id="ENSPSIP00000017377.1"/>
    </source>
</evidence>
<evidence type="ECO:0000256" key="10">
    <source>
        <dbReference type="ARBA" id="ARBA00023242"/>
    </source>
</evidence>
<organism evidence="19 20">
    <name type="scientific">Pelodiscus sinensis</name>
    <name type="common">Chinese softshell turtle</name>
    <name type="synonym">Trionyx sinensis</name>
    <dbReference type="NCBI Taxonomy" id="13735"/>
    <lineage>
        <taxon>Eukaryota</taxon>
        <taxon>Metazoa</taxon>
        <taxon>Chordata</taxon>
        <taxon>Craniata</taxon>
        <taxon>Vertebrata</taxon>
        <taxon>Euteleostomi</taxon>
        <taxon>Archelosauria</taxon>
        <taxon>Testudinata</taxon>
        <taxon>Testudines</taxon>
        <taxon>Cryptodira</taxon>
        <taxon>Trionychia</taxon>
        <taxon>Trionychidae</taxon>
        <taxon>Pelodiscus</taxon>
    </lineage>
</organism>
<comment type="function">
    <text evidence="11">Transcription regulator. Forms a sequence-specific DNA-binding protein complex with MAD1, MAD4, MNT, WBSCR14 and MLXIP which recognizes the core sequence 5'-CACGTG-3'. The TCFL4-MAD1, TCFL4-MAD4, TCFL4-WBSCR14 complexes are transcriptional repressors. Plays a role in transcriptional activation of glycolytic target genes. Involved in glucose-responsive gene regulation.</text>
</comment>
<comment type="subcellular location">
    <subcellularLocation>
        <location evidence="2">Cytoplasm</location>
    </subcellularLocation>
    <subcellularLocation>
        <location evidence="1">Nucleus</location>
    </subcellularLocation>
</comment>
<keyword evidence="8" id="KW-0010">Activator</keyword>
<accession>K7GAR6</accession>
<dbReference type="EMBL" id="AGCU01104572">
    <property type="status" value="NOT_ANNOTATED_CDS"/>
    <property type="molecule type" value="Genomic_DNA"/>
</dbReference>
<reference evidence="19" key="3">
    <citation type="submission" date="2025-08" db="UniProtKB">
        <authorList>
            <consortium name="Ensembl"/>
        </authorList>
    </citation>
    <scope>IDENTIFICATION</scope>
</reference>
<dbReference type="GO" id="GO:0000978">
    <property type="term" value="F:RNA polymerase II cis-regulatory region sequence-specific DNA binding"/>
    <property type="evidence" value="ECO:0007669"/>
    <property type="project" value="TreeGrafter"/>
</dbReference>
<protein>
    <recommendedName>
        <fullName evidence="13">Max-like protein X</fullName>
    </recommendedName>
    <alternativeName>
        <fullName evidence="14">Max-like bHLHZip protein</fullName>
    </alternativeName>
    <alternativeName>
        <fullName evidence="15">Protein BigMax</fullName>
    </alternativeName>
    <alternativeName>
        <fullName evidence="16">Transcription factor-like protein 4</fullName>
    </alternativeName>
</protein>
<keyword evidence="3" id="KW-0963">Cytoplasm</keyword>
<dbReference type="SMART" id="SM00353">
    <property type="entry name" value="HLH"/>
    <property type="match status" value="1"/>
</dbReference>
<evidence type="ECO:0000256" key="9">
    <source>
        <dbReference type="ARBA" id="ARBA00023163"/>
    </source>
</evidence>
<dbReference type="InterPro" id="IPR036638">
    <property type="entry name" value="HLH_DNA-bd_sf"/>
</dbReference>